<dbReference type="EMBL" id="FOJI01000005">
    <property type="protein sequence ID" value="SEW14034.1"/>
    <property type="molecule type" value="Genomic_DNA"/>
</dbReference>
<feature type="modified residue" description="4-aspartylphosphate" evidence="4">
    <location>
        <position position="67"/>
    </location>
</feature>
<evidence type="ECO:0000259" key="5">
    <source>
        <dbReference type="PROSITE" id="PS50110"/>
    </source>
</evidence>
<evidence type="ECO:0000313" key="6">
    <source>
        <dbReference type="EMBL" id="SEW14034.1"/>
    </source>
</evidence>
<dbReference type="AlphaFoldDB" id="A0A1I0PI06"/>
<evidence type="ECO:0000256" key="2">
    <source>
        <dbReference type="ARBA" id="ARBA00022553"/>
    </source>
</evidence>
<dbReference type="PANTHER" id="PTHR44591">
    <property type="entry name" value="STRESS RESPONSE REGULATOR PROTEIN 1"/>
    <property type="match status" value="1"/>
</dbReference>
<comment type="function">
    <text evidence="3">May play the central regulatory role in sporulation. It may be an element of the effector pathway responsible for the activation of sporulation genes in response to nutritional stress. Spo0A may act in concert with spo0H (a sigma factor) to control the expression of some genes that are critical to the sporulation process.</text>
</comment>
<keyword evidence="2 4" id="KW-0597">Phosphoprotein</keyword>
<evidence type="ECO:0000256" key="3">
    <source>
        <dbReference type="ARBA" id="ARBA00024867"/>
    </source>
</evidence>
<keyword evidence="7" id="KW-1185">Reference proteome</keyword>
<dbReference type="Proteomes" id="UP000199701">
    <property type="component" value="Unassembled WGS sequence"/>
</dbReference>
<dbReference type="InterPro" id="IPR050595">
    <property type="entry name" value="Bact_response_regulator"/>
</dbReference>
<dbReference type="Gene3D" id="3.40.50.2300">
    <property type="match status" value="1"/>
</dbReference>
<organism evidence="6 7">
    <name type="scientific">[Clostridium] fimetarium</name>
    <dbReference type="NCBI Taxonomy" id="99656"/>
    <lineage>
        <taxon>Bacteria</taxon>
        <taxon>Bacillati</taxon>
        <taxon>Bacillota</taxon>
        <taxon>Clostridia</taxon>
        <taxon>Lachnospirales</taxon>
        <taxon>Lachnospiraceae</taxon>
    </lineage>
</organism>
<dbReference type="RefSeq" id="WP_170841349.1">
    <property type="nucleotide sequence ID" value="NZ_FOJI01000005.1"/>
</dbReference>
<dbReference type="SMART" id="SM00448">
    <property type="entry name" value="REC"/>
    <property type="match status" value="1"/>
</dbReference>
<dbReference type="SUPFAM" id="SSF52172">
    <property type="entry name" value="CheY-like"/>
    <property type="match status" value="1"/>
</dbReference>
<dbReference type="STRING" id="99656.SAMN05421659_105104"/>
<proteinExistence type="predicted"/>
<sequence>MNKEIGNSKLKNGYAHVLLVDDEEYLVKLWKRVIESRGYKVTSYTSGLEALEDFRDRPDDFDIVITDQSMPEITGFELAKEILKIRSDVKLILCSGYLGDIDLNNEMNKKIDVFLQKPFDKNTLIEAIESVLIDR</sequence>
<feature type="domain" description="Response regulatory" evidence="5">
    <location>
        <begin position="16"/>
        <end position="132"/>
    </location>
</feature>
<name>A0A1I0PI06_9FIRM</name>
<dbReference type="GO" id="GO:0000160">
    <property type="term" value="P:phosphorelay signal transduction system"/>
    <property type="evidence" value="ECO:0007669"/>
    <property type="project" value="InterPro"/>
</dbReference>
<dbReference type="InterPro" id="IPR011006">
    <property type="entry name" value="CheY-like_superfamily"/>
</dbReference>
<dbReference type="InterPro" id="IPR001789">
    <property type="entry name" value="Sig_transdc_resp-reg_receiver"/>
</dbReference>
<dbReference type="Pfam" id="PF00072">
    <property type="entry name" value="Response_reg"/>
    <property type="match status" value="1"/>
</dbReference>
<accession>A0A1I0PI06</accession>
<dbReference type="PANTHER" id="PTHR44591:SF3">
    <property type="entry name" value="RESPONSE REGULATORY DOMAIN-CONTAINING PROTEIN"/>
    <property type="match status" value="1"/>
</dbReference>
<gene>
    <name evidence="6" type="ORF">SAMN05421659_105104</name>
</gene>
<dbReference type="PROSITE" id="PS50110">
    <property type="entry name" value="RESPONSE_REGULATORY"/>
    <property type="match status" value="1"/>
</dbReference>
<evidence type="ECO:0000313" key="7">
    <source>
        <dbReference type="Proteomes" id="UP000199701"/>
    </source>
</evidence>
<evidence type="ECO:0000256" key="1">
    <source>
        <dbReference type="ARBA" id="ARBA00018672"/>
    </source>
</evidence>
<evidence type="ECO:0000256" key="4">
    <source>
        <dbReference type="PROSITE-ProRule" id="PRU00169"/>
    </source>
</evidence>
<protein>
    <recommendedName>
        <fullName evidence="1">Stage 0 sporulation protein A homolog</fullName>
    </recommendedName>
</protein>
<reference evidence="6 7" key="1">
    <citation type="submission" date="2016-10" db="EMBL/GenBank/DDBJ databases">
        <authorList>
            <person name="de Groot N.N."/>
        </authorList>
    </citation>
    <scope>NUCLEOTIDE SEQUENCE [LARGE SCALE GENOMIC DNA]</scope>
    <source>
        <strain evidence="6 7">DSM 9179</strain>
    </source>
</reference>